<keyword evidence="3" id="KW-0436">Ligase</keyword>
<evidence type="ECO:0000256" key="1">
    <source>
        <dbReference type="ARBA" id="ARBA00001947"/>
    </source>
</evidence>
<keyword evidence="4" id="KW-0479">Metal-binding</keyword>
<reference evidence="13" key="1">
    <citation type="submission" date="2017-02" db="UniProtKB">
        <authorList>
            <consortium name="WormBaseParasite"/>
        </authorList>
    </citation>
    <scope>IDENTIFICATION</scope>
</reference>
<dbReference type="PANTHER" id="PTHR10890:SF3">
    <property type="entry name" value="CYSTEINE--TRNA LIGASE, CYTOPLASMIC"/>
    <property type="match status" value="1"/>
</dbReference>
<keyword evidence="6" id="KW-0862">Zinc</keyword>
<dbReference type="Pfam" id="PF01406">
    <property type="entry name" value="tRNA-synt_1e"/>
    <property type="match status" value="1"/>
</dbReference>
<evidence type="ECO:0000256" key="8">
    <source>
        <dbReference type="ARBA" id="ARBA00022917"/>
    </source>
</evidence>
<evidence type="ECO:0000256" key="2">
    <source>
        <dbReference type="ARBA" id="ARBA00012832"/>
    </source>
</evidence>
<sequence length="491" mass="56105">MSSSTGVNTAADDIQNVNKTKEAANNAHIKRGLFPWTVPEPKTTAPELVIYNSFTRKKEKFVPKVGKQVNWYICGPTVYDSAHMGHARAYLSFDILRRVLSDYFGYDVKFVMNITDIDDKIIKRARQNYLWEEYKKKEDYKNEKAKFLKDVLAAVEHFKIKLDGEADPDKEKMLFGILVKVNSALEKVEPHLVDESKNSCAKSSEATFTALQELLDVSKDVLSEWLDLQYGSTVNQLSVFEKLAKKYESEFMSDMQKLNVLPPDVLVRVSEYIPEIIQYVQKIVDNGYGYVAKDGSVYFDSIAFENSPKHSYAKLVPEAFGNAEELMKNMRESEGELSMGNLQDKRNPTDFALWKASKDGEPYWNSPWGKGRPGWHIECSAMSSAICGPSLDIHAGGFDLKFPHHDNEIAQANLMLSFSVFQQVEAHYDCSNWVNYFLHCGTLRIAGLKMSKSLKNFVTIQEALKKYTARQLRILFLMHNWSDVLDYRFVS</sequence>
<dbReference type="EC" id="6.1.1.16" evidence="2"/>
<dbReference type="CDD" id="cd00672">
    <property type="entry name" value="CysRS_core"/>
    <property type="match status" value="1"/>
</dbReference>
<feature type="domain" description="tRNA synthetases class I catalytic" evidence="11">
    <location>
        <begin position="62"/>
        <end position="488"/>
    </location>
</feature>
<dbReference type="SUPFAM" id="SSF52374">
    <property type="entry name" value="Nucleotidylyl transferase"/>
    <property type="match status" value="1"/>
</dbReference>
<comment type="cofactor">
    <cofactor evidence="1">
        <name>Zn(2+)</name>
        <dbReference type="ChEBI" id="CHEBI:29105"/>
    </cofactor>
</comment>
<evidence type="ECO:0000256" key="3">
    <source>
        <dbReference type="ARBA" id="ARBA00022598"/>
    </source>
</evidence>
<dbReference type="Proteomes" id="UP000046393">
    <property type="component" value="Unplaced"/>
</dbReference>
<evidence type="ECO:0000313" key="12">
    <source>
        <dbReference type="Proteomes" id="UP000046393"/>
    </source>
</evidence>
<keyword evidence="8" id="KW-0648">Protein biosynthesis</keyword>
<dbReference type="GO" id="GO:0005737">
    <property type="term" value="C:cytoplasm"/>
    <property type="evidence" value="ECO:0007669"/>
    <property type="project" value="TreeGrafter"/>
</dbReference>
<organism evidence="12 13">
    <name type="scientific">Syphacia muris</name>
    <dbReference type="NCBI Taxonomy" id="451379"/>
    <lineage>
        <taxon>Eukaryota</taxon>
        <taxon>Metazoa</taxon>
        <taxon>Ecdysozoa</taxon>
        <taxon>Nematoda</taxon>
        <taxon>Chromadorea</taxon>
        <taxon>Rhabditida</taxon>
        <taxon>Spirurina</taxon>
        <taxon>Oxyuridomorpha</taxon>
        <taxon>Oxyuroidea</taxon>
        <taxon>Oxyuridae</taxon>
        <taxon>Syphacia</taxon>
    </lineage>
</organism>
<dbReference type="InterPro" id="IPR024909">
    <property type="entry name" value="Cys-tRNA/MSH_ligase"/>
</dbReference>
<dbReference type="GO" id="GO:0046872">
    <property type="term" value="F:metal ion binding"/>
    <property type="evidence" value="ECO:0007669"/>
    <property type="project" value="UniProtKB-KW"/>
</dbReference>
<name>A0A0N5AZC4_9BILA</name>
<keyword evidence="5" id="KW-0547">Nucleotide-binding</keyword>
<keyword evidence="12" id="KW-1185">Reference proteome</keyword>
<dbReference type="AlphaFoldDB" id="A0A0N5AZC4"/>
<proteinExistence type="predicted"/>
<dbReference type="NCBIfam" id="TIGR00435">
    <property type="entry name" value="cysS"/>
    <property type="match status" value="1"/>
</dbReference>
<evidence type="ECO:0000259" key="11">
    <source>
        <dbReference type="Pfam" id="PF01406"/>
    </source>
</evidence>
<dbReference type="WBParaSite" id="SMUV_0001034801-mRNA-1">
    <property type="protein sequence ID" value="SMUV_0001034801-mRNA-1"/>
    <property type="gene ID" value="SMUV_0001034801"/>
</dbReference>
<evidence type="ECO:0000256" key="4">
    <source>
        <dbReference type="ARBA" id="ARBA00022723"/>
    </source>
</evidence>
<evidence type="ECO:0000256" key="6">
    <source>
        <dbReference type="ARBA" id="ARBA00022833"/>
    </source>
</evidence>
<evidence type="ECO:0000256" key="5">
    <source>
        <dbReference type="ARBA" id="ARBA00022741"/>
    </source>
</evidence>
<dbReference type="STRING" id="451379.A0A0N5AZC4"/>
<evidence type="ECO:0000256" key="7">
    <source>
        <dbReference type="ARBA" id="ARBA00022840"/>
    </source>
</evidence>
<keyword evidence="7" id="KW-0067">ATP-binding</keyword>
<evidence type="ECO:0000313" key="13">
    <source>
        <dbReference type="WBParaSite" id="SMUV_0001034801-mRNA-1"/>
    </source>
</evidence>
<evidence type="ECO:0000256" key="10">
    <source>
        <dbReference type="ARBA" id="ARBA00031499"/>
    </source>
</evidence>
<dbReference type="InterPro" id="IPR032678">
    <property type="entry name" value="tRNA-synt_1_cat_dom"/>
</dbReference>
<dbReference type="GO" id="GO:0005524">
    <property type="term" value="F:ATP binding"/>
    <property type="evidence" value="ECO:0007669"/>
    <property type="project" value="UniProtKB-KW"/>
</dbReference>
<dbReference type="Gene3D" id="3.40.50.620">
    <property type="entry name" value="HUPs"/>
    <property type="match status" value="1"/>
</dbReference>
<dbReference type="PRINTS" id="PR00983">
    <property type="entry name" value="TRNASYNTHCYS"/>
</dbReference>
<dbReference type="GO" id="GO:0004817">
    <property type="term" value="F:cysteine-tRNA ligase activity"/>
    <property type="evidence" value="ECO:0007669"/>
    <property type="project" value="UniProtKB-EC"/>
</dbReference>
<protein>
    <recommendedName>
        <fullName evidence="2">cysteine--tRNA ligase</fullName>
        <ecNumber evidence="2">6.1.1.16</ecNumber>
    </recommendedName>
    <alternativeName>
        <fullName evidence="10">Cysteinyl-tRNA synthetase</fullName>
    </alternativeName>
</protein>
<dbReference type="InterPro" id="IPR014729">
    <property type="entry name" value="Rossmann-like_a/b/a_fold"/>
</dbReference>
<accession>A0A0N5AZC4</accession>
<dbReference type="GO" id="GO:0006423">
    <property type="term" value="P:cysteinyl-tRNA aminoacylation"/>
    <property type="evidence" value="ECO:0007669"/>
    <property type="project" value="InterPro"/>
</dbReference>
<dbReference type="InterPro" id="IPR015803">
    <property type="entry name" value="Cys-tRNA-ligase"/>
</dbReference>
<evidence type="ECO:0000256" key="9">
    <source>
        <dbReference type="ARBA" id="ARBA00023146"/>
    </source>
</evidence>
<dbReference type="PANTHER" id="PTHR10890">
    <property type="entry name" value="CYSTEINYL-TRNA SYNTHETASE"/>
    <property type="match status" value="1"/>
</dbReference>
<keyword evidence="9" id="KW-0030">Aminoacyl-tRNA synthetase</keyword>